<proteinExistence type="predicted"/>
<keyword evidence="1" id="KW-1133">Transmembrane helix</keyword>
<evidence type="ECO:0000313" key="3">
    <source>
        <dbReference type="Proteomes" id="UP001597045"/>
    </source>
</evidence>
<dbReference type="EMBL" id="JBHTIS010001904">
    <property type="protein sequence ID" value="MFD1048979.1"/>
    <property type="molecule type" value="Genomic_DNA"/>
</dbReference>
<name>A0ABW3MH67_9PSEU</name>
<keyword evidence="1" id="KW-0812">Transmembrane</keyword>
<dbReference type="Proteomes" id="UP001597045">
    <property type="component" value="Unassembled WGS sequence"/>
</dbReference>
<feature type="transmembrane region" description="Helical" evidence="1">
    <location>
        <begin position="6"/>
        <end position="27"/>
    </location>
</feature>
<evidence type="ECO:0008006" key="4">
    <source>
        <dbReference type="Google" id="ProtNLM"/>
    </source>
</evidence>
<feature type="transmembrane region" description="Helical" evidence="1">
    <location>
        <begin position="34"/>
        <end position="55"/>
    </location>
</feature>
<accession>A0ABW3MH67</accession>
<protein>
    <recommendedName>
        <fullName evidence="4">Branched-chain amino acid ABC transporter permease</fullName>
    </recommendedName>
</protein>
<evidence type="ECO:0000313" key="2">
    <source>
        <dbReference type="EMBL" id="MFD1048979.1"/>
    </source>
</evidence>
<organism evidence="2 3">
    <name type="scientific">Kibdelosporangium lantanae</name>
    <dbReference type="NCBI Taxonomy" id="1497396"/>
    <lineage>
        <taxon>Bacteria</taxon>
        <taxon>Bacillati</taxon>
        <taxon>Actinomycetota</taxon>
        <taxon>Actinomycetes</taxon>
        <taxon>Pseudonocardiales</taxon>
        <taxon>Pseudonocardiaceae</taxon>
        <taxon>Kibdelosporangium</taxon>
    </lineage>
</organism>
<gene>
    <name evidence="2" type="ORF">ACFQ1S_27300</name>
</gene>
<sequence length="154" mass="16219">MDQLLLVLVSGIASGAIYGLMGLGLVIVYRATDVVNFALASLATLGLYAAITFHVDAYCPCIPSRAGVTGMVVPVRITVIAHSRSLNTHVNASAARAATWWVAVAGVVAAAHRWWVRSVIGCTLPEAQPSDVRATVRCHGVGLARRKTGETPTR</sequence>
<evidence type="ECO:0000256" key="1">
    <source>
        <dbReference type="SAM" id="Phobius"/>
    </source>
</evidence>
<keyword evidence="3" id="KW-1185">Reference proteome</keyword>
<reference evidence="3" key="1">
    <citation type="journal article" date="2019" name="Int. J. Syst. Evol. Microbiol.">
        <title>The Global Catalogue of Microorganisms (GCM) 10K type strain sequencing project: providing services to taxonomists for standard genome sequencing and annotation.</title>
        <authorList>
            <consortium name="The Broad Institute Genomics Platform"/>
            <consortium name="The Broad Institute Genome Sequencing Center for Infectious Disease"/>
            <person name="Wu L."/>
            <person name="Ma J."/>
        </authorList>
    </citation>
    <scope>NUCLEOTIDE SEQUENCE [LARGE SCALE GENOMIC DNA]</scope>
    <source>
        <strain evidence="3">JCM 31486</strain>
    </source>
</reference>
<comment type="caution">
    <text evidence="2">The sequence shown here is derived from an EMBL/GenBank/DDBJ whole genome shotgun (WGS) entry which is preliminary data.</text>
</comment>
<keyword evidence="1" id="KW-0472">Membrane</keyword>